<comment type="caution">
    <text evidence="8">The sequence shown here is derived from an EMBL/GenBank/DDBJ whole genome shotgun (WGS) entry which is preliminary data.</text>
</comment>
<evidence type="ECO:0000256" key="3">
    <source>
        <dbReference type="ARBA" id="ARBA00022989"/>
    </source>
</evidence>
<dbReference type="AlphaFoldDB" id="A0AA38FWG6"/>
<dbReference type="PROSITE" id="PS51503">
    <property type="entry name" value="HIG1"/>
    <property type="match status" value="1"/>
</dbReference>
<keyword evidence="5 6" id="KW-0472">Membrane</keyword>
<feature type="non-terminal residue" evidence="8">
    <location>
        <position position="100"/>
    </location>
</feature>
<proteinExistence type="predicted"/>
<comment type="subcellular location">
    <subcellularLocation>
        <location evidence="1">Mitochondrion membrane</location>
    </subcellularLocation>
</comment>
<reference evidence="8 9" key="1">
    <citation type="journal article" date="2021" name="Nat. Plants">
        <title>The Taxus genome provides insights into paclitaxel biosynthesis.</title>
        <authorList>
            <person name="Xiong X."/>
            <person name="Gou J."/>
            <person name="Liao Q."/>
            <person name="Li Y."/>
            <person name="Zhou Q."/>
            <person name="Bi G."/>
            <person name="Li C."/>
            <person name="Du R."/>
            <person name="Wang X."/>
            <person name="Sun T."/>
            <person name="Guo L."/>
            <person name="Liang H."/>
            <person name="Lu P."/>
            <person name="Wu Y."/>
            <person name="Zhang Z."/>
            <person name="Ro D.K."/>
            <person name="Shang Y."/>
            <person name="Huang S."/>
            <person name="Yan J."/>
        </authorList>
    </citation>
    <scope>NUCLEOTIDE SEQUENCE [LARGE SCALE GENOMIC DNA]</scope>
    <source>
        <strain evidence="8">Ta-2019</strain>
    </source>
</reference>
<name>A0AA38FWG6_TAXCH</name>
<evidence type="ECO:0000256" key="4">
    <source>
        <dbReference type="ARBA" id="ARBA00023128"/>
    </source>
</evidence>
<keyword evidence="9" id="KW-1185">Reference proteome</keyword>
<feature type="non-terminal residue" evidence="8">
    <location>
        <position position="1"/>
    </location>
</feature>
<evidence type="ECO:0000259" key="7">
    <source>
        <dbReference type="PROSITE" id="PS51503"/>
    </source>
</evidence>
<dbReference type="InterPro" id="IPR007667">
    <property type="entry name" value="Hypoxia_induced_domain"/>
</dbReference>
<feature type="transmembrane region" description="Helical" evidence="6">
    <location>
        <begin position="31"/>
        <end position="53"/>
    </location>
</feature>
<sequence>AFATAGVLAAGLISFRNGNYMLSQKLMRARVLLQGGTVALMSVLYIGLGYMVFVPCYKVHDLGFRDCFVFYVLSWKFKSYHRGLVDIMKVHQSHDGLPTL</sequence>
<evidence type="ECO:0000313" key="8">
    <source>
        <dbReference type="EMBL" id="KAH9310679.1"/>
    </source>
</evidence>
<keyword evidence="3 6" id="KW-1133">Transmembrane helix</keyword>
<protein>
    <recommendedName>
        <fullName evidence="7">HIG1 domain-containing protein</fullName>
    </recommendedName>
</protein>
<keyword evidence="4" id="KW-0496">Mitochondrion</keyword>
<evidence type="ECO:0000256" key="2">
    <source>
        <dbReference type="ARBA" id="ARBA00022692"/>
    </source>
</evidence>
<dbReference type="InterPro" id="IPR050355">
    <property type="entry name" value="RCF1"/>
</dbReference>
<dbReference type="PANTHER" id="PTHR12297">
    <property type="entry name" value="HYPOXIA-INDUCBILE GENE 1 HIG1 -RELATED"/>
    <property type="match status" value="1"/>
</dbReference>
<accession>A0AA38FWG6</accession>
<dbReference type="Proteomes" id="UP000824469">
    <property type="component" value="Unassembled WGS sequence"/>
</dbReference>
<dbReference type="Gene3D" id="6.10.140.1320">
    <property type="match status" value="1"/>
</dbReference>
<dbReference type="EMBL" id="JAHRHJ020000006">
    <property type="protein sequence ID" value="KAH9310679.1"/>
    <property type="molecule type" value="Genomic_DNA"/>
</dbReference>
<dbReference type="PANTHER" id="PTHR12297:SF3">
    <property type="entry name" value="HIG1 DOMAIN FAMILY MEMBER 1A"/>
    <property type="match status" value="1"/>
</dbReference>
<keyword evidence="2 6" id="KW-0812">Transmembrane</keyword>
<gene>
    <name evidence="8" type="ORF">KI387_025714</name>
</gene>
<dbReference type="Pfam" id="PF04588">
    <property type="entry name" value="HIG_1_N"/>
    <property type="match status" value="1"/>
</dbReference>
<evidence type="ECO:0000313" key="9">
    <source>
        <dbReference type="Proteomes" id="UP000824469"/>
    </source>
</evidence>
<feature type="domain" description="HIG1" evidence="7">
    <location>
        <begin position="1"/>
        <end position="59"/>
    </location>
</feature>
<organism evidence="8 9">
    <name type="scientific">Taxus chinensis</name>
    <name type="common">Chinese yew</name>
    <name type="synonym">Taxus wallichiana var. chinensis</name>
    <dbReference type="NCBI Taxonomy" id="29808"/>
    <lineage>
        <taxon>Eukaryota</taxon>
        <taxon>Viridiplantae</taxon>
        <taxon>Streptophyta</taxon>
        <taxon>Embryophyta</taxon>
        <taxon>Tracheophyta</taxon>
        <taxon>Spermatophyta</taxon>
        <taxon>Pinopsida</taxon>
        <taxon>Pinidae</taxon>
        <taxon>Conifers II</taxon>
        <taxon>Cupressales</taxon>
        <taxon>Taxaceae</taxon>
        <taxon>Taxus</taxon>
    </lineage>
</organism>
<evidence type="ECO:0000256" key="6">
    <source>
        <dbReference type="SAM" id="Phobius"/>
    </source>
</evidence>
<dbReference type="GO" id="GO:0031966">
    <property type="term" value="C:mitochondrial membrane"/>
    <property type="evidence" value="ECO:0007669"/>
    <property type="project" value="UniProtKB-SubCell"/>
</dbReference>
<evidence type="ECO:0000256" key="1">
    <source>
        <dbReference type="ARBA" id="ARBA00004325"/>
    </source>
</evidence>
<evidence type="ECO:0000256" key="5">
    <source>
        <dbReference type="ARBA" id="ARBA00023136"/>
    </source>
</evidence>